<evidence type="ECO:0000313" key="4">
    <source>
        <dbReference type="Proteomes" id="UP000006258"/>
    </source>
</evidence>
<evidence type="ECO:0000256" key="1">
    <source>
        <dbReference type="SAM" id="SignalP"/>
    </source>
</evidence>
<feature type="domain" description="DUF4377" evidence="2">
    <location>
        <begin position="35"/>
        <end position="112"/>
    </location>
</feature>
<dbReference type="OrthoDB" id="880459at2"/>
<dbReference type="AlphaFoldDB" id="D7VRD0"/>
<gene>
    <name evidence="3" type="ORF">HMPREF0766_13534</name>
</gene>
<proteinExistence type="predicted"/>
<keyword evidence="4" id="KW-1185">Reference proteome</keyword>
<dbReference type="STRING" id="525373.HMPREF0766_13534"/>
<comment type="caution">
    <text evidence="3">The sequence shown here is derived from an EMBL/GenBank/DDBJ whole genome shotgun (WGS) entry which is preliminary data.</text>
</comment>
<dbReference type="Pfam" id="PF14302">
    <property type="entry name" value="DUF4377"/>
    <property type="match status" value="1"/>
</dbReference>
<dbReference type="Proteomes" id="UP000006258">
    <property type="component" value="Unassembled WGS sequence"/>
</dbReference>
<dbReference type="GeneID" id="95431251"/>
<evidence type="ECO:0000259" key="2">
    <source>
        <dbReference type="Pfam" id="PF14302"/>
    </source>
</evidence>
<dbReference type="PROSITE" id="PS51257">
    <property type="entry name" value="PROKAR_LIPOPROTEIN"/>
    <property type="match status" value="1"/>
</dbReference>
<evidence type="ECO:0000313" key="3">
    <source>
        <dbReference type="EMBL" id="EFK56331.1"/>
    </source>
</evidence>
<dbReference type="HOGENOM" id="CLU_133616_2_0_10"/>
<dbReference type="RefSeq" id="WP_002994719.1">
    <property type="nucleotide sequence ID" value="NZ_GL379770.1"/>
</dbReference>
<feature type="signal peptide" evidence="1">
    <location>
        <begin position="1"/>
        <end position="22"/>
    </location>
</feature>
<sequence length="116" mass="13117">MNFRVKLLSLFGVVLLSMACMKEERDVVRQVEMIVASKYTTCEPSYGVKVSDCLIVTEAKNNNTYYLAKSEIPGFSYELGYEYRILVKATKLANPPMDSGDTEFELIKVISKTKVN</sequence>
<accession>D7VRD0</accession>
<name>D7VRD0_SPHSI</name>
<dbReference type="EMBL" id="ACHA02000012">
    <property type="protein sequence ID" value="EFK56331.1"/>
    <property type="molecule type" value="Genomic_DNA"/>
</dbReference>
<organism evidence="3 4">
    <name type="scientific">Sphingobacterium spiritivorum ATCC 33861</name>
    <dbReference type="NCBI Taxonomy" id="525373"/>
    <lineage>
        <taxon>Bacteria</taxon>
        <taxon>Pseudomonadati</taxon>
        <taxon>Bacteroidota</taxon>
        <taxon>Sphingobacteriia</taxon>
        <taxon>Sphingobacteriales</taxon>
        <taxon>Sphingobacteriaceae</taxon>
        <taxon>Sphingobacterium</taxon>
    </lineage>
</organism>
<protein>
    <recommendedName>
        <fullName evidence="2">DUF4377 domain-containing protein</fullName>
    </recommendedName>
</protein>
<reference evidence="3" key="1">
    <citation type="submission" date="2010-07" db="EMBL/GenBank/DDBJ databases">
        <authorList>
            <person name="Muzny D."/>
            <person name="Qin X."/>
            <person name="Buhay C."/>
            <person name="Dugan-Rocha S."/>
            <person name="Ding Y."/>
            <person name="Chen G."/>
            <person name="Hawes A."/>
            <person name="Holder M."/>
            <person name="Jhangiani S."/>
            <person name="Johnson A."/>
            <person name="Khan Z."/>
            <person name="Li Z."/>
            <person name="Liu W."/>
            <person name="Liu X."/>
            <person name="Perez L."/>
            <person name="Shen H."/>
            <person name="Wang Q."/>
            <person name="Watt J."/>
            <person name="Xi L."/>
            <person name="Xin Y."/>
            <person name="Zhou J."/>
            <person name="Deng J."/>
            <person name="Jiang H."/>
            <person name="Liu Y."/>
            <person name="Qu J."/>
            <person name="Song X.-Z."/>
            <person name="Zhang L."/>
            <person name="Villasana D."/>
            <person name="Johnson A."/>
            <person name="Liu J."/>
            <person name="Liyanage D."/>
            <person name="Lorensuhewa L."/>
            <person name="Robinson T."/>
            <person name="Song A."/>
            <person name="Song B.-B."/>
            <person name="Dinh H."/>
            <person name="Thornton R."/>
            <person name="Coyle M."/>
            <person name="Francisco L."/>
            <person name="Jackson L."/>
            <person name="Javaid M."/>
            <person name="Korchina V."/>
            <person name="Kovar C."/>
            <person name="Mata R."/>
            <person name="Mathew T."/>
            <person name="Ngo R."/>
            <person name="Nguyen L."/>
            <person name="Nguyen N."/>
            <person name="Okwuonu G."/>
            <person name="Ongeri F."/>
            <person name="Pham C."/>
            <person name="Simmons D."/>
            <person name="Wilczek-Boney K."/>
            <person name="Hale W."/>
            <person name="Jakkamsetti A."/>
            <person name="Pham P."/>
            <person name="Ruth R."/>
            <person name="San Lucas F."/>
            <person name="Warren J."/>
            <person name="Zhang J."/>
            <person name="Zhao Z."/>
            <person name="Zhou C."/>
            <person name="Zhu D."/>
            <person name="Lee S."/>
            <person name="Bess C."/>
            <person name="Blankenburg K."/>
            <person name="Forbes L."/>
            <person name="Fu Q."/>
            <person name="Gubbala S."/>
            <person name="Hirani K."/>
            <person name="Jayaseelan J.C."/>
            <person name="Lara F."/>
            <person name="Munidasa M."/>
            <person name="Palculict T."/>
            <person name="Patil S."/>
            <person name="Pu L.-L."/>
            <person name="Saada N."/>
            <person name="Tang L."/>
            <person name="Weissenberger G."/>
            <person name="Zhu Y."/>
            <person name="Hemphill L."/>
            <person name="Shang Y."/>
            <person name="Youmans B."/>
            <person name="Ayvaz T."/>
            <person name="Ross M."/>
            <person name="Santibanez J."/>
            <person name="Aqrawi P."/>
            <person name="Gross S."/>
            <person name="Joshi V."/>
            <person name="Fowler G."/>
            <person name="Nazareth L."/>
            <person name="Reid J."/>
            <person name="Worley K."/>
            <person name="Petrosino J."/>
            <person name="Highlander S."/>
            <person name="Gibbs R."/>
        </authorList>
    </citation>
    <scope>NUCLEOTIDE SEQUENCE [LARGE SCALE GENOMIC DNA]</scope>
    <source>
        <strain evidence="3">ATCC 33861</strain>
    </source>
</reference>
<dbReference type="InterPro" id="IPR025485">
    <property type="entry name" value="DUF4377"/>
</dbReference>
<feature type="chain" id="PRO_5003107197" description="DUF4377 domain-containing protein" evidence="1">
    <location>
        <begin position="23"/>
        <end position="116"/>
    </location>
</feature>
<keyword evidence="1" id="KW-0732">Signal</keyword>